<dbReference type="EMBL" id="FOVP01000019">
    <property type="protein sequence ID" value="SFO22111.1"/>
    <property type="molecule type" value="Genomic_DNA"/>
</dbReference>
<feature type="region of interest" description="Disordered" evidence="1">
    <location>
        <begin position="1"/>
        <end position="82"/>
    </location>
</feature>
<feature type="region of interest" description="Disordered" evidence="1">
    <location>
        <begin position="97"/>
        <end position="128"/>
    </location>
</feature>
<keyword evidence="3" id="KW-1185">Reference proteome</keyword>
<feature type="compositionally biased region" description="Polar residues" evidence="1">
    <location>
        <begin position="37"/>
        <end position="56"/>
    </location>
</feature>
<accession>A0A1I5FFM7</accession>
<dbReference type="RefSeq" id="WP_092841167.1">
    <property type="nucleotide sequence ID" value="NZ_FOVP01000019.1"/>
</dbReference>
<evidence type="ECO:0000313" key="3">
    <source>
        <dbReference type="Proteomes" id="UP000198599"/>
    </source>
</evidence>
<proteinExistence type="predicted"/>
<evidence type="ECO:0000313" key="2">
    <source>
        <dbReference type="EMBL" id="SFO22111.1"/>
    </source>
</evidence>
<organism evidence="2 3">
    <name type="scientific">Roseovarius lutimaris</name>
    <dbReference type="NCBI Taxonomy" id="1005928"/>
    <lineage>
        <taxon>Bacteria</taxon>
        <taxon>Pseudomonadati</taxon>
        <taxon>Pseudomonadota</taxon>
        <taxon>Alphaproteobacteria</taxon>
        <taxon>Rhodobacterales</taxon>
        <taxon>Roseobacteraceae</taxon>
        <taxon>Roseovarius</taxon>
    </lineage>
</organism>
<protein>
    <submittedName>
        <fullName evidence="2">Uncharacterized protein</fullName>
    </submittedName>
</protein>
<dbReference type="AlphaFoldDB" id="A0A1I5FFM7"/>
<name>A0A1I5FFM7_9RHOB</name>
<gene>
    <name evidence="2" type="ORF">SAMN04487859_11996</name>
</gene>
<reference evidence="3" key="1">
    <citation type="submission" date="2016-10" db="EMBL/GenBank/DDBJ databases">
        <authorList>
            <person name="Varghese N."/>
            <person name="Submissions S."/>
        </authorList>
    </citation>
    <scope>NUCLEOTIDE SEQUENCE [LARGE SCALE GENOMIC DNA]</scope>
    <source>
        <strain evidence="3">DSM 28463</strain>
    </source>
</reference>
<dbReference type="Proteomes" id="UP000198599">
    <property type="component" value="Unassembled WGS sequence"/>
</dbReference>
<feature type="compositionally biased region" description="Polar residues" evidence="1">
    <location>
        <begin position="15"/>
        <end position="28"/>
    </location>
</feature>
<evidence type="ECO:0000256" key="1">
    <source>
        <dbReference type="SAM" id="MobiDB-lite"/>
    </source>
</evidence>
<dbReference type="OrthoDB" id="9851113at2"/>
<sequence>MFTAISSPVLPLAPTPQSRTDPTQTTTRAIEPAAASNVITPGTQFSVQPPDTTTRATALDNGPLRSSTPEDRARHRAASAEPQHLFEAVVQVKIPPAEPPVNASENPAVVTDPTRPVAEGHPMLRRPS</sequence>